<dbReference type="Proteomes" id="UP000470470">
    <property type="component" value="Unassembled WGS sequence"/>
</dbReference>
<feature type="region of interest" description="Disordered" evidence="1">
    <location>
        <begin position="30"/>
        <end position="53"/>
    </location>
</feature>
<feature type="signal peptide" evidence="2">
    <location>
        <begin position="1"/>
        <end position="28"/>
    </location>
</feature>
<proteinExistence type="predicted"/>
<name>A0A7K3WEE3_9ACTN</name>
<evidence type="ECO:0000256" key="1">
    <source>
        <dbReference type="SAM" id="MobiDB-lite"/>
    </source>
</evidence>
<gene>
    <name evidence="3" type="ORF">G1H19_08625</name>
</gene>
<reference evidence="3 4" key="1">
    <citation type="submission" date="2020-02" db="EMBL/GenBank/DDBJ databases">
        <title>The whole genome sequence of CPCC 205119.</title>
        <authorList>
            <person name="Jiang Z."/>
        </authorList>
    </citation>
    <scope>NUCLEOTIDE SEQUENCE [LARGE SCALE GENOMIC DNA]</scope>
    <source>
        <strain evidence="3 4">CPCC 205119</strain>
    </source>
</reference>
<organism evidence="3 4">
    <name type="scientific">Goekera deserti</name>
    <dbReference type="NCBI Taxonomy" id="2497753"/>
    <lineage>
        <taxon>Bacteria</taxon>
        <taxon>Bacillati</taxon>
        <taxon>Actinomycetota</taxon>
        <taxon>Actinomycetes</taxon>
        <taxon>Geodermatophilales</taxon>
        <taxon>Geodermatophilaceae</taxon>
        <taxon>Goekera</taxon>
    </lineage>
</organism>
<evidence type="ECO:0008006" key="5">
    <source>
        <dbReference type="Google" id="ProtNLM"/>
    </source>
</evidence>
<sequence>MTTRPTRALTAAAATAMLLLAGCGGGDAPDPADATAASTSAVPDGPTAAATPTAVEPSVAAAEASAAAAADPAAATDPAGAALASALRAADLPAGWSVQANPVVAGDLGQSLAGICGYAFTSEDRRTAKYPVVGVDPSGAAGITSEAIAYDSPESASLALTELAAAFQGCPPEDYTFVQTPPADGLAPQNFRVAYQLSTGFLQVVVGQARGSVLSVLIGSDQAAVLAAGGSIAQRLALLPAAAVGG</sequence>
<feature type="chain" id="PRO_5029636497" description="PknH-like extracellular domain-containing protein" evidence="2">
    <location>
        <begin position="29"/>
        <end position="246"/>
    </location>
</feature>
<evidence type="ECO:0000256" key="2">
    <source>
        <dbReference type="SAM" id="SignalP"/>
    </source>
</evidence>
<evidence type="ECO:0000313" key="4">
    <source>
        <dbReference type="Proteomes" id="UP000470470"/>
    </source>
</evidence>
<accession>A0A7K3WEE3</accession>
<dbReference type="AlphaFoldDB" id="A0A7K3WEE3"/>
<dbReference type="RefSeq" id="WP_152729921.1">
    <property type="nucleotide sequence ID" value="NZ_JAABOZ010000002.1"/>
</dbReference>
<evidence type="ECO:0000313" key="3">
    <source>
        <dbReference type="EMBL" id="NEL54060.1"/>
    </source>
</evidence>
<protein>
    <recommendedName>
        <fullName evidence="5">PknH-like extracellular domain-containing protein</fullName>
    </recommendedName>
</protein>
<dbReference type="EMBL" id="JAAGWK010000010">
    <property type="protein sequence ID" value="NEL54060.1"/>
    <property type="molecule type" value="Genomic_DNA"/>
</dbReference>
<keyword evidence="2" id="KW-0732">Signal</keyword>
<keyword evidence="4" id="KW-1185">Reference proteome</keyword>
<comment type="caution">
    <text evidence="3">The sequence shown here is derived from an EMBL/GenBank/DDBJ whole genome shotgun (WGS) entry which is preliminary data.</text>
</comment>
<dbReference type="PROSITE" id="PS51257">
    <property type="entry name" value="PROKAR_LIPOPROTEIN"/>
    <property type="match status" value="1"/>
</dbReference>